<dbReference type="OrthoDB" id="1424919at2"/>
<dbReference type="EMBL" id="QPIG01000002">
    <property type="protein sequence ID" value="RCU57645.1"/>
    <property type="molecule type" value="Genomic_DNA"/>
</dbReference>
<proteinExistence type="predicted"/>
<evidence type="ECO:0000313" key="1">
    <source>
        <dbReference type="EMBL" id="RCU57645.1"/>
    </source>
</evidence>
<name>A0A368P6X6_9FLAO</name>
<sequence>MASSIFNLLPNLEDFHYATHYEKLFLNQHWVLVNGISKKKAVYIFKNENLLHIHENHKTIETSWTLETKNIFSIKTEDGKVIVKAYFKDDDILVLKKPKTNDCAVFINENSYSNSLNSVEDVQQFLHDKYKEKATNIIYEHEFYYIEKSKEFGPFTVEELSKKVYENTISEYCFVRDVNEYNYNKRLRIRDLIYT</sequence>
<comment type="caution">
    <text evidence="1">The sequence shown here is derived from an EMBL/GenBank/DDBJ whole genome shotgun (WGS) entry which is preliminary data.</text>
</comment>
<gene>
    <name evidence="1" type="ORF">DU428_07585</name>
</gene>
<dbReference type="Proteomes" id="UP000252249">
    <property type="component" value="Unassembled WGS sequence"/>
</dbReference>
<evidence type="ECO:0000313" key="2">
    <source>
        <dbReference type="Proteomes" id="UP000252249"/>
    </source>
</evidence>
<keyword evidence="2" id="KW-1185">Reference proteome</keyword>
<organism evidence="1 2">
    <name type="scientific">Oceanihabitans sediminis</name>
    <dbReference type="NCBI Taxonomy" id="1812012"/>
    <lineage>
        <taxon>Bacteria</taxon>
        <taxon>Pseudomonadati</taxon>
        <taxon>Bacteroidota</taxon>
        <taxon>Flavobacteriia</taxon>
        <taxon>Flavobacteriales</taxon>
        <taxon>Flavobacteriaceae</taxon>
        <taxon>Oceanihabitans</taxon>
    </lineage>
</organism>
<accession>A0A368P6X6</accession>
<protein>
    <submittedName>
        <fullName evidence="1">Uncharacterized protein</fullName>
    </submittedName>
</protein>
<dbReference type="RefSeq" id="WP_113965991.1">
    <property type="nucleotide sequence ID" value="NZ_QNRP01000002.1"/>
</dbReference>
<reference evidence="1 2" key="1">
    <citation type="submission" date="2018-07" db="EMBL/GenBank/DDBJ databases">
        <title>Oceanihabitans testaceum sp. nov., isolated from marine sediment.</title>
        <authorList>
            <person name="Li C.-M."/>
        </authorList>
    </citation>
    <scope>NUCLEOTIDE SEQUENCE [LARGE SCALE GENOMIC DNA]</scope>
    <source>
        <strain evidence="1 2">S9-10</strain>
    </source>
</reference>
<dbReference type="AlphaFoldDB" id="A0A368P6X6"/>